<evidence type="ECO:0000256" key="12">
    <source>
        <dbReference type="ARBA" id="ARBA00023172"/>
    </source>
</evidence>
<dbReference type="CDD" id="cd17920">
    <property type="entry name" value="DEXHc_RecQ"/>
    <property type="match status" value="1"/>
</dbReference>
<evidence type="ECO:0000313" key="21">
    <source>
        <dbReference type="EMBL" id="EXM38797.1"/>
    </source>
</evidence>
<keyword evidence="14" id="KW-0413">Isomerase</keyword>
<dbReference type="GO" id="GO:0005524">
    <property type="term" value="F:ATP binding"/>
    <property type="evidence" value="ECO:0007669"/>
    <property type="project" value="UniProtKB-KW"/>
</dbReference>
<evidence type="ECO:0000256" key="7">
    <source>
        <dbReference type="ARBA" id="ARBA00022801"/>
    </source>
</evidence>
<dbReference type="GO" id="GO:0006260">
    <property type="term" value="P:DNA replication"/>
    <property type="evidence" value="ECO:0007669"/>
    <property type="project" value="InterPro"/>
</dbReference>
<dbReference type="PROSITE" id="PS50967">
    <property type="entry name" value="HRDC"/>
    <property type="match status" value="1"/>
</dbReference>
<dbReference type="Pfam" id="PF00271">
    <property type="entry name" value="Helicase_C"/>
    <property type="match status" value="1"/>
</dbReference>
<keyword evidence="11" id="KW-0238">DNA-binding</keyword>
<evidence type="ECO:0000259" key="17">
    <source>
        <dbReference type="PROSITE" id="PS50967"/>
    </source>
</evidence>
<dbReference type="InterPro" id="IPR014001">
    <property type="entry name" value="Helicase_ATP-bd"/>
</dbReference>
<dbReference type="Pfam" id="PF16124">
    <property type="entry name" value="RecQ_Zn_bind"/>
    <property type="match status" value="1"/>
</dbReference>
<dbReference type="InterPro" id="IPR036390">
    <property type="entry name" value="WH_DNA-bd_sf"/>
</dbReference>
<proteinExistence type="inferred from homology"/>
<dbReference type="EC" id="5.6.2.4" evidence="16"/>
<evidence type="ECO:0000256" key="15">
    <source>
        <dbReference type="ARBA" id="ARBA00034617"/>
    </source>
</evidence>
<dbReference type="GO" id="GO:0005737">
    <property type="term" value="C:cytoplasm"/>
    <property type="evidence" value="ECO:0007669"/>
    <property type="project" value="TreeGrafter"/>
</dbReference>
<dbReference type="RefSeq" id="WP_037288683.1">
    <property type="nucleotide sequence ID" value="NZ_JEOB01000003.1"/>
</dbReference>
<dbReference type="InterPro" id="IPR011545">
    <property type="entry name" value="DEAD/DEAH_box_helicase_dom"/>
</dbReference>
<dbReference type="GO" id="GO:0016787">
    <property type="term" value="F:hydrolase activity"/>
    <property type="evidence" value="ECO:0007669"/>
    <property type="project" value="UniProtKB-KW"/>
</dbReference>
<comment type="cofactor">
    <cofactor evidence="1">
        <name>Mg(2+)</name>
        <dbReference type="ChEBI" id="CHEBI:18420"/>
    </cofactor>
</comment>
<dbReference type="InterPro" id="IPR002121">
    <property type="entry name" value="HRDC_dom"/>
</dbReference>
<dbReference type="Proteomes" id="UP000021369">
    <property type="component" value="Unassembled WGS sequence"/>
</dbReference>
<keyword evidence="10" id="KW-0067">ATP-binding</keyword>
<dbReference type="InterPro" id="IPR004589">
    <property type="entry name" value="DNA_helicase_ATP-dep_RecQ"/>
</dbReference>
<evidence type="ECO:0000256" key="13">
    <source>
        <dbReference type="ARBA" id="ARBA00023204"/>
    </source>
</evidence>
<evidence type="ECO:0000256" key="4">
    <source>
        <dbReference type="ARBA" id="ARBA00022723"/>
    </source>
</evidence>
<keyword evidence="13" id="KW-0234">DNA repair</keyword>
<evidence type="ECO:0000256" key="9">
    <source>
        <dbReference type="ARBA" id="ARBA00022833"/>
    </source>
</evidence>
<dbReference type="FunFam" id="3.40.50.300:FF:001389">
    <property type="entry name" value="ATP-dependent DNA helicase RecQ"/>
    <property type="match status" value="1"/>
</dbReference>
<feature type="domain" description="Helicase C-terminal" evidence="19">
    <location>
        <begin position="221"/>
        <end position="368"/>
    </location>
</feature>
<evidence type="ECO:0000256" key="14">
    <source>
        <dbReference type="ARBA" id="ARBA00023235"/>
    </source>
</evidence>
<dbReference type="PROSITE" id="PS51192">
    <property type="entry name" value="HELICASE_ATP_BIND_1"/>
    <property type="match status" value="1"/>
</dbReference>
<dbReference type="InterPro" id="IPR044876">
    <property type="entry name" value="HRDC_dom_sf"/>
</dbReference>
<evidence type="ECO:0000256" key="16">
    <source>
        <dbReference type="NCBIfam" id="TIGR01389"/>
    </source>
</evidence>
<keyword evidence="5" id="KW-0547">Nucleotide-binding</keyword>
<dbReference type="NCBIfam" id="TIGR00614">
    <property type="entry name" value="recQ_fam"/>
    <property type="match status" value="1"/>
</dbReference>
<evidence type="ECO:0000256" key="1">
    <source>
        <dbReference type="ARBA" id="ARBA00001946"/>
    </source>
</evidence>
<sequence>MTDFSDKYSVLRDFFGHTDFREGQLPLIDALLSGRDAVGIMPTGAGKSMCYQIPALMLDGITLVISPLISLMKDQVNSLIQSGVRAAYLNSSLTTQQYNTAIANASRGMYKLIYVAPERLCTPSFLGLARNVKISLVAVDEAHCVSQWGQDFRPHYLRISEFLEQLPYRPTVGAFTATATDQVRSDIVRMLGLNDPVSVTTGFDRENLYFGVKHAKDKYAAAKKIVLENKGSCGIIYCATRKAVDEVSEKLTADGIACTRYHAGLSAEERKKNQDDFIYDRVNLIAATNAFGMGIDKSNVSFVIHYNMPKNLENYYQEAGRAGRDGSEAKCILLYGARDIVTNKFLIENSRDNSELDDEAQELVKKRDLQKLRQMTDYCNTGRCLRQFILDYFGEKRQCSCGNCSNCLGETELTDITVDAQKILSCVYRLHQRNMHFGAVVVSAVLKGSANSKIKQFGLDTLSTYSIMKDVSTAQIRSEIQYLQAEGYLTEGEHSTLVLTRRSAEVLMQNKKVSMRLPKHSKDEPAVIKKKERGVTAFDRELFERLRELRAKLAAEISVPAYIVFGDSALREMCVRMPVTQSDFLEVPGVGKVKQERYGMYFTAEINKYLREHPERKDMQSDTAESGSLADMIKNGAEGLQGMDEELSLPQMCDEILTQLGLSADKKPVSEAIKSWLINENYLTEKVENGQKRLAATILSEEAGIIEREKISSLNRTYKTVLFPRTAQEFVYDNLNEIL</sequence>
<dbReference type="PATRIC" id="fig|1341156.4.peg.2060"/>
<dbReference type="GO" id="GO:0043138">
    <property type="term" value="F:3'-5' DNA helicase activity"/>
    <property type="evidence" value="ECO:0007669"/>
    <property type="project" value="UniProtKB-EC"/>
</dbReference>
<dbReference type="GO" id="GO:0006310">
    <property type="term" value="P:DNA recombination"/>
    <property type="evidence" value="ECO:0007669"/>
    <property type="project" value="UniProtKB-UniRule"/>
</dbReference>
<dbReference type="InterPro" id="IPR036388">
    <property type="entry name" value="WH-like_DNA-bd_sf"/>
</dbReference>
<comment type="catalytic activity">
    <reaction evidence="15">
        <text>Couples ATP hydrolysis with the unwinding of duplex DNA by translocating in the 3'-5' direction.</text>
        <dbReference type="EC" id="5.6.2.4"/>
    </reaction>
</comment>
<dbReference type="NCBIfam" id="TIGR01389">
    <property type="entry name" value="recQ"/>
    <property type="match status" value="1"/>
</dbReference>
<evidence type="ECO:0000256" key="2">
    <source>
        <dbReference type="ARBA" id="ARBA00001947"/>
    </source>
</evidence>
<evidence type="ECO:0000313" key="22">
    <source>
        <dbReference type="Proteomes" id="UP000021369"/>
    </source>
</evidence>
<dbReference type="PANTHER" id="PTHR13710">
    <property type="entry name" value="DNA HELICASE RECQ FAMILY MEMBER"/>
    <property type="match status" value="1"/>
</dbReference>
<keyword evidence="7" id="KW-0378">Hydrolase</keyword>
<reference evidence="20 22" key="1">
    <citation type="submission" date="2013-06" db="EMBL/GenBank/DDBJ databases">
        <title>Rumen cellulosomics: divergent fiber-degrading strategies revealed by comparative genome-wide analysis of six Ruminococcal strains.</title>
        <authorList>
            <person name="Dassa B."/>
            <person name="Borovok I."/>
            <person name="Lamed R."/>
            <person name="Flint H."/>
            <person name="Yeoman C.J."/>
            <person name="White B."/>
            <person name="Bayer E.A."/>
        </authorList>
    </citation>
    <scope>NUCLEOTIDE SEQUENCE [LARGE SCALE GENOMIC DNA]</scope>
    <source>
        <strain evidence="20 22">SY3</strain>
    </source>
</reference>
<organism evidence="20 22">
    <name type="scientific">Ruminococcus albus SY3</name>
    <dbReference type="NCBI Taxonomy" id="1341156"/>
    <lineage>
        <taxon>Bacteria</taxon>
        <taxon>Bacillati</taxon>
        <taxon>Bacillota</taxon>
        <taxon>Clostridia</taxon>
        <taxon>Eubacteriales</taxon>
        <taxon>Oscillospiraceae</taxon>
        <taxon>Ruminococcus</taxon>
    </lineage>
</organism>
<evidence type="ECO:0000256" key="3">
    <source>
        <dbReference type="ARBA" id="ARBA00005446"/>
    </source>
</evidence>
<dbReference type="SUPFAM" id="SSF47819">
    <property type="entry name" value="HRDC-like"/>
    <property type="match status" value="1"/>
</dbReference>
<dbReference type="AlphaFoldDB" id="A0A011VST5"/>
<evidence type="ECO:0000256" key="11">
    <source>
        <dbReference type="ARBA" id="ARBA00023125"/>
    </source>
</evidence>
<dbReference type="InterPro" id="IPR018982">
    <property type="entry name" value="RQC_domain"/>
</dbReference>
<keyword evidence="8 20" id="KW-0347">Helicase</keyword>
<dbReference type="InterPro" id="IPR027417">
    <property type="entry name" value="P-loop_NTPase"/>
</dbReference>
<keyword evidence="6" id="KW-0227">DNA damage</keyword>
<dbReference type="GO" id="GO:0003677">
    <property type="term" value="F:DNA binding"/>
    <property type="evidence" value="ECO:0007669"/>
    <property type="project" value="UniProtKB-KW"/>
</dbReference>
<dbReference type="OrthoDB" id="9763310at2"/>
<dbReference type="InterPro" id="IPR001650">
    <property type="entry name" value="Helicase_C-like"/>
</dbReference>
<comment type="caution">
    <text evidence="20">The sequence shown here is derived from an EMBL/GenBank/DDBJ whole genome shotgun (WGS) entry which is preliminary data.</text>
</comment>
<dbReference type="SUPFAM" id="SSF52540">
    <property type="entry name" value="P-loop containing nucleoside triphosphate hydrolases"/>
    <property type="match status" value="1"/>
</dbReference>
<evidence type="ECO:0000256" key="5">
    <source>
        <dbReference type="ARBA" id="ARBA00022741"/>
    </source>
</evidence>
<dbReference type="PROSITE" id="PS51194">
    <property type="entry name" value="HELICASE_CTER"/>
    <property type="match status" value="1"/>
</dbReference>
<evidence type="ECO:0000259" key="19">
    <source>
        <dbReference type="PROSITE" id="PS51194"/>
    </source>
</evidence>
<accession>A0A011VST5</accession>
<evidence type="ECO:0000256" key="10">
    <source>
        <dbReference type="ARBA" id="ARBA00022840"/>
    </source>
</evidence>
<feature type="domain" description="Helicase ATP-binding" evidence="18">
    <location>
        <begin position="28"/>
        <end position="197"/>
    </location>
</feature>
<dbReference type="InterPro" id="IPR006293">
    <property type="entry name" value="DNA_helicase_ATP-dep_RecQ_bac"/>
</dbReference>
<dbReference type="Gene3D" id="1.10.150.80">
    <property type="entry name" value="HRDC domain"/>
    <property type="match status" value="1"/>
</dbReference>
<evidence type="ECO:0000259" key="18">
    <source>
        <dbReference type="PROSITE" id="PS51192"/>
    </source>
</evidence>
<dbReference type="GO" id="GO:0043590">
    <property type="term" value="C:bacterial nucleoid"/>
    <property type="evidence" value="ECO:0007669"/>
    <property type="project" value="TreeGrafter"/>
</dbReference>
<dbReference type="Gene3D" id="1.10.10.10">
    <property type="entry name" value="Winged helix-like DNA-binding domain superfamily/Winged helix DNA-binding domain"/>
    <property type="match status" value="1"/>
</dbReference>
<dbReference type="Pfam" id="PF09382">
    <property type="entry name" value="RQC"/>
    <property type="match status" value="1"/>
</dbReference>
<feature type="domain" description="HRDC" evidence="17">
    <location>
        <begin position="536"/>
        <end position="616"/>
    </location>
</feature>
<dbReference type="SMART" id="SM00487">
    <property type="entry name" value="DEXDc"/>
    <property type="match status" value="1"/>
</dbReference>
<comment type="similarity">
    <text evidence="3">Belongs to the helicase family. RecQ subfamily.</text>
</comment>
<dbReference type="EMBL" id="JEOB01000004">
    <property type="protein sequence ID" value="EXM38326.1"/>
    <property type="molecule type" value="Genomic_DNA"/>
</dbReference>
<dbReference type="EMBL" id="JEOB01000003">
    <property type="protein sequence ID" value="EXM38797.1"/>
    <property type="molecule type" value="Genomic_DNA"/>
</dbReference>
<comment type="cofactor">
    <cofactor evidence="2">
        <name>Zn(2+)</name>
        <dbReference type="ChEBI" id="CHEBI:29105"/>
    </cofactor>
</comment>
<dbReference type="GO" id="GO:0046872">
    <property type="term" value="F:metal ion binding"/>
    <property type="evidence" value="ECO:0007669"/>
    <property type="project" value="UniProtKB-KW"/>
</dbReference>
<dbReference type="SMART" id="SM00956">
    <property type="entry name" value="RQC"/>
    <property type="match status" value="1"/>
</dbReference>
<keyword evidence="4" id="KW-0479">Metal-binding</keyword>
<dbReference type="SMART" id="SM00490">
    <property type="entry name" value="HELICc"/>
    <property type="match status" value="1"/>
</dbReference>
<dbReference type="PANTHER" id="PTHR13710:SF105">
    <property type="entry name" value="ATP-DEPENDENT DNA HELICASE Q1"/>
    <property type="match status" value="1"/>
</dbReference>
<name>A0A011VST5_RUMAL</name>
<dbReference type="GO" id="GO:0006281">
    <property type="term" value="P:DNA repair"/>
    <property type="evidence" value="ECO:0007669"/>
    <property type="project" value="UniProtKB-KW"/>
</dbReference>
<dbReference type="InterPro" id="IPR032284">
    <property type="entry name" value="RecQ_Zn-bd"/>
</dbReference>
<keyword evidence="12" id="KW-0233">DNA recombination</keyword>
<evidence type="ECO:0000256" key="8">
    <source>
        <dbReference type="ARBA" id="ARBA00022806"/>
    </source>
</evidence>
<evidence type="ECO:0000313" key="20">
    <source>
        <dbReference type="EMBL" id="EXM38326.1"/>
    </source>
</evidence>
<keyword evidence="22" id="KW-1185">Reference proteome</keyword>
<dbReference type="SMART" id="SM00341">
    <property type="entry name" value="HRDC"/>
    <property type="match status" value="1"/>
</dbReference>
<dbReference type="Pfam" id="PF00570">
    <property type="entry name" value="HRDC"/>
    <property type="match status" value="1"/>
</dbReference>
<dbReference type="Pfam" id="PF00270">
    <property type="entry name" value="DEAD"/>
    <property type="match status" value="1"/>
</dbReference>
<dbReference type="Gene3D" id="3.40.50.300">
    <property type="entry name" value="P-loop containing nucleotide triphosphate hydrolases"/>
    <property type="match status" value="2"/>
</dbReference>
<evidence type="ECO:0000256" key="6">
    <source>
        <dbReference type="ARBA" id="ARBA00022763"/>
    </source>
</evidence>
<dbReference type="SUPFAM" id="SSF46785">
    <property type="entry name" value="Winged helix' DNA-binding domain"/>
    <property type="match status" value="1"/>
</dbReference>
<protein>
    <recommendedName>
        <fullName evidence="16">DNA helicase RecQ</fullName>
        <ecNumber evidence="16">5.6.2.4</ecNumber>
    </recommendedName>
</protein>
<dbReference type="GO" id="GO:0009432">
    <property type="term" value="P:SOS response"/>
    <property type="evidence" value="ECO:0007669"/>
    <property type="project" value="UniProtKB-UniRule"/>
</dbReference>
<gene>
    <name evidence="21" type="ORF">RASY3_10575</name>
    <name evidence="20" type="ORF">RASY3_19265</name>
</gene>
<dbReference type="GO" id="GO:0009378">
    <property type="term" value="F:four-way junction helicase activity"/>
    <property type="evidence" value="ECO:0007669"/>
    <property type="project" value="TreeGrafter"/>
</dbReference>
<dbReference type="GO" id="GO:0030894">
    <property type="term" value="C:replisome"/>
    <property type="evidence" value="ECO:0007669"/>
    <property type="project" value="TreeGrafter"/>
</dbReference>
<keyword evidence="9" id="KW-0862">Zinc</keyword>
<dbReference type="InterPro" id="IPR010997">
    <property type="entry name" value="HRDC-like_sf"/>
</dbReference>